<sequence length="257" mass="26510">MHGVAGLLVGAIVGVTGVGGGALMTPILVMLFGVAPTTAVGTDLLYASITKLFGTAVHHRAGTVDWQVVRRLALGSLPAAALTLAWMHFAHVGQLRAGVITFTLGLALIVTALGILFKEPIHALGKRFRLGDSARFKAMQPWLTVACGVLLGAMVTLTSVGAGALGTAMLVYLYPLRLIGGKLVGTDLAHAIPLTLIAGLGHLALGDVNLGLMLNLLAGSIPGVIVGSWISTRAPVAPLRITIALVLLFVAWKMVAR</sequence>
<feature type="transmembrane region" description="Helical" evidence="5">
    <location>
        <begin position="188"/>
        <end position="205"/>
    </location>
</feature>
<organism evidence="6 7">
    <name type="scientific">Scleromatobacter humisilvae</name>
    <dbReference type="NCBI Taxonomy" id="2897159"/>
    <lineage>
        <taxon>Bacteria</taxon>
        <taxon>Pseudomonadati</taxon>
        <taxon>Pseudomonadota</taxon>
        <taxon>Betaproteobacteria</taxon>
        <taxon>Burkholderiales</taxon>
        <taxon>Sphaerotilaceae</taxon>
        <taxon>Scleromatobacter</taxon>
    </lineage>
</organism>
<comment type="caution">
    <text evidence="6">The sequence shown here is derived from an EMBL/GenBank/DDBJ whole genome shotgun (WGS) entry which is preliminary data.</text>
</comment>
<evidence type="ECO:0000256" key="5">
    <source>
        <dbReference type="RuleBase" id="RU363041"/>
    </source>
</evidence>
<feature type="transmembrane region" description="Helical" evidence="5">
    <location>
        <begin position="68"/>
        <end position="89"/>
    </location>
</feature>
<keyword evidence="4 5" id="KW-0472">Membrane</keyword>
<keyword evidence="7" id="KW-1185">Reference proteome</keyword>
<dbReference type="PANTHER" id="PTHR43701:SF2">
    <property type="entry name" value="MEMBRANE TRANSPORTER PROTEIN YJNA-RELATED"/>
    <property type="match status" value="1"/>
</dbReference>
<evidence type="ECO:0000256" key="4">
    <source>
        <dbReference type="ARBA" id="ARBA00023136"/>
    </source>
</evidence>
<evidence type="ECO:0000313" key="6">
    <source>
        <dbReference type="EMBL" id="MCK9684743.1"/>
    </source>
</evidence>
<dbReference type="Proteomes" id="UP001139353">
    <property type="component" value="Unassembled WGS sequence"/>
</dbReference>
<dbReference type="InterPro" id="IPR051598">
    <property type="entry name" value="TSUP/Inactive_protease-like"/>
</dbReference>
<feature type="transmembrane region" description="Helical" evidence="5">
    <location>
        <begin position="143"/>
        <end position="176"/>
    </location>
</feature>
<feature type="transmembrane region" description="Helical" evidence="5">
    <location>
        <begin position="27"/>
        <end position="47"/>
    </location>
</feature>
<dbReference type="PANTHER" id="PTHR43701">
    <property type="entry name" value="MEMBRANE TRANSPORTER PROTEIN MJ0441-RELATED"/>
    <property type="match status" value="1"/>
</dbReference>
<feature type="transmembrane region" description="Helical" evidence="5">
    <location>
        <begin position="212"/>
        <end position="231"/>
    </location>
</feature>
<keyword evidence="2 5" id="KW-0812">Transmembrane</keyword>
<dbReference type="RefSeq" id="WP_275681914.1">
    <property type="nucleotide sequence ID" value="NZ_JAJLJH010000001.1"/>
</dbReference>
<dbReference type="Pfam" id="PF01925">
    <property type="entry name" value="TauE"/>
    <property type="match status" value="1"/>
</dbReference>
<feature type="transmembrane region" description="Helical" evidence="5">
    <location>
        <begin position="95"/>
        <end position="117"/>
    </location>
</feature>
<feature type="transmembrane region" description="Helical" evidence="5">
    <location>
        <begin position="237"/>
        <end position="255"/>
    </location>
</feature>
<name>A0A9X1YEV9_9BURK</name>
<evidence type="ECO:0000256" key="3">
    <source>
        <dbReference type="ARBA" id="ARBA00022989"/>
    </source>
</evidence>
<proteinExistence type="inferred from homology"/>
<dbReference type="EMBL" id="JAJLJH010000001">
    <property type="protein sequence ID" value="MCK9684743.1"/>
    <property type="molecule type" value="Genomic_DNA"/>
</dbReference>
<dbReference type="AlphaFoldDB" id="A0A9X1YEV9"/>
<accession>A0A9X1YEV9</accession>
<evidence type="ECO:0000256" key="2">
    <source>
        <dbReference type="ARBA" id="ARBA00022692"/>
    </source>
</evidence>
<reference evidence="6" key="1">
    <citation type="submission" date="2021-11" db="EMBL/GenBank/DDBJ databases">
        <title>BS-T2-15 a new species belonging to the Comamonadaceae family isolated from the soil of a French oak forest.</title>
        <authorList>
            <person name="Mieszkin S."/>
            <person name="Alain K."/>
        </authorList>
    </citation>
    <scope>NUCLEOTIDE SEQUENCE</scope>
    <source>
        <strain evidence="6">BS-T2-15</strain>
    </source>
</reference>
<dbReference type="GO" id="GO:0005886">
    <property type="term" value="C:plasma membrane"/>
    <property type="evidence" value="ECO:0007669"/>
    <property type="project" value="UniProtKB-SubCell"/>
</dbReference>
<keyword evidence="5" id="KW-1003">Cell membrane</keyword>
<evidence type="ECO:0000256" key="1">
    <source>
        <dbReference type="ARBA" id="ARBA00004141"/>
    </source>
</evidence>
<protein>
    <recommendedName>
        <fullName evidence="5">Probable membrane transporter protein</fullName>
    </recommendedName>
</protein>
<evidence type="ECO:0000313" key="7">
    <source>
        <dbReference type="Proteomes" id="UP001139353"/>
    </source>
</evidence>
<comment type="subcellular location">
    <subcellularLocation>
        <location evidence="5">Cell membrane</location>
        <topology evidence="5">Multi-pass membrane protein</topology>
    </subcellularLocation>
    <subcellularLocation>
        <location evidence="1">Membrane</location>
        <topology evidence="1">Multi-pass membrane protein</topology>
    </subcellularLocation>
</comment>
<dbReference type="InterPro" id="IPR002781">
    <property type="entry name" value="TM_pro_TauE-like"/>
</dbReference>
<keyword evidence="3 5" id="KW-1133">Transmembrane helix</keyword>
<comment type="similarity">
    <text evidence="5">Belongs to the 4-toluene sulfonate uptake permease (TSUP) (TC 2.A.102) family.</text>
</comment>
<gene>
    <name evidence="6" type="ORF">LPC04_03380</name>
</gene>